<gene>
    <name evidence="3" type="ORF">FGG08_003911</name>
</gene>
<organism evidence="3 4">
    <name type="scientific">Glutinoglossum americanum</name>
    <dbReference type="NCBI Taxonomy" id="1670608"/>
    <lineage>
        <taxon>Eukaryota</taxon>
        <taxon>Fungi</taxon>
        <taxon>Dikarya</taxon>
        <taxon>Ascomycota</taxon>
        <taxon>Pezizomycotina</taxon>
        <taxon>Geoglossomycetes</taxon>
        <taxon>Geoglossales</taxon>
        <taxon>Geoglossaceae</taxon>
        <taxon>Glutinoglossum</taxon>
    </lineage>
</organism>
<dbReference type="Gene3D" id="1.25.40.20">
    <property type="entry name" value="Ankyrin repeat-containing domain"/>
    <property type="match status" value="1"/>
</dbReference>
<dbReference type="PROSITE" id="PS50297">
    <property type="entry name" value="ANK_REP_REGION"/>
    <property type="match status" value="1"/>
</dbReference>
<keyword evidence="1" id="KW-0040">ANK repeat</keyword>
<feature type="transmembrane region" description="Helical" evidence="2">
    <location>
        <begin position="17"/>
        <end position="35"/>
    </location>
</feature>
<protein>
    <submittedName>
        <fullName evidence="3">Uncharacterized protein</fullName>
    </submittedName>
</protein>
<evidence type="ECO:0000256" key="1">
    <source>
        <dbReference type="PROSITE-ProRule" id="PRU00023"/>
    </source>
</evidence>
<keyword evidence="2" id="KW-0812">Transmembrane</keyword>
<sequence length="123" mass="13441">MPRNKELWVQSNLRIESMLPISALMLAQAIALAAYSRYGQLTAGLSTAQIQPHNSQVFAPAESGNVTGLKYVFAHGLAPPFNIFAETGDHPLHITARHGFAEASRLLLSYGTDPHAYDTDHKK</sequence>
<reference evidence="3" key="1">
    <citation type="submission" date="2021-03" db="EMBL/GenBank/DDBJ databases">
        <title>Comparative genomics and phylogenomic investigation of the class Geoglossomycetes provide insights into ecological specialization and systematics.</title>
        <authorList>
            <person name="Melie T."/>
            <person name="Pirro S."/>
            <person name="Miller A.N."/>
            <person name="Quandt A."/>
        </authorList>
    </citation>
    <scope>NUCLEOTIDE SEQUENCE</scope>
    <source>
        <strain evidence="3">GBOQ0MN5Z8</strain>
    </source>
</reference>
<dbReference type="Proteomes" id="UP000698800">
    <property type="component" value="Unassembled WGS sequence"/>
</dbReference>
<dbReference type="EMBL" id="JAGHQL010000073">
    <property type="protein sequence ID" value="KAH0541621.1"/>
    <property type="molecule type" value="Genomic_DNA"/>
</dbReference>
<proteinExistence type="predicted"/>
<dbReference type="InterPro" id="IPR002110">
    <property type="entry name" value="Ankyrin_rpt"/>
</dbReference>
<dbReference type="InterPro" id="IPR036770">
    <property type="entry name" value="Ankyrin_rpt-contain_sf"/>
</dbReference>
<comment type="caution">
    <text evidence="3">The sequence shown here is derived from an EMBL/GenBank/DDBJ whole genome shotgun (WGS) entry which is preliminary data.</text>
</comment>
<keyword evidence="2" id="KW-0472">Membrane</keyword>
<dbReference type="PROSITE" id="PS50088">
    <property type="entry name" value="ANK_REPEAT"/>
    <property type="match status" value="1"/>
</dbReference>
<accession>A0A9P8IA60</accession>
<keyword evidence="2" id="KW-1133">Transmembrane helix</keyword>
<dbReference type="AlphaFoldDB" id="A0A9P8IA60"/>
<keyword evidence="4" id="KW-1185">Reference proteome</keyword>
<evidence type="ECO:0000256" key="2">
    <source>
        <dbReference type="SAM" id="Phobius"/>
    </source>
</evidence>
<name>A0A9P8IA60_9PEZI</name>
<dbReference type="SUPFAM" id="SSF48403">
    <property type="entry name" value="Ankyrin repeat"/>
    <property type="match status" value="1"/>
</dbReference>
<dbReference type="OrthoDB" id="191139at2759"/>
<feature type="repeat" description="ANK" evidence="1">
    <location>
        <begin position="87"/>
        <end position="119"/>
    </location>
</feature>
<evidence type="ECO:0000313" key="3">
    <source>
        <dbReference type="EMBL" id="KAH0541621.1"/>
    </source>
</evidence>
<evidence type="ECO:0000313" key="4">
    <source>
        <dbReference type="Proteomes" id="UP000698800"/>
    </source>
</evidence>